<comment type="pathway">
    <text evidence="18">Nucleotide-sugar biosynthesis; UDP-N-acetyl-alpha-D-glucosamine biosynthesis; N-acetyl-alpha-D-glucosamine 1-phosphate from alpha-D-glucosamine 6-phosphate (route II): step 2/2.</text>
</comment>
<evidence type="ECO:0000256" key="7">
    <source>
        <dbReference type="ARBA" id="ARBA00022723"/>
    </source>
</evidence>
<keyword evidence="21" id="KW-1185">Reference proteome</keyword>
<dbReference type="GO" id="GO:0006048">
    <property type="term" value="P:UDP-N-acetylglucosamine biosynthetic process"/>
    <property type="evidence" value="ECO:0007669"/>
    <property type="project" value="UniProtKB-UniPathway"/>
</dbReference>
<comment type="pathway">
    <text evidence="18">Bacterial outer membrane biogenesis; LPS lipid A biosynthesis.</text>
</comment>
<dbReference type="Gene3D" id="2.160.10.10">
    <property type="entry name" value="Hexapeptide repeat proteins"/>
    <property type="match status" value="1"/>
</dbReference>
<evidence type="ECO:0000256" key="8">
    <source>
        <dbReference type="ARBA" id="ARBA00022737"/>
    </source>
</evidence>
<dbReference type="Gene3D" id="3.90.550.10">
    <property type="entry name" value="Spore Coat Polysaccharide Biosynthesis Protein SpsA, Chain A"/>
    <property type="match status" value="1"/>
</dbReference>
<dbReference type="GO" id="GO:0071555">
    <property type="term" value="P:cell wall organization"/>
    <property type="evidence" value="ECO:0007669"/>
    <property type="project" value="UniProtKB-KW"/>
</dbReference>
<comment type="catalytic activity">
    <reaction evidence="15 18">
        <text>alpha-D-glucosamine 1-phosphate + acetyl-CoA = N-acetyl-alpha-D-glucosamine 1-phosphate + CoA + H(+)</text>
        <dbReference type="Rhea" id="RHEA:13725"/>
        <dbReference type="ChEBI" id="CHEBI:15378"/>
        <dbReference type="ChEBI" id="CHEBI:57287"/>
        <dbReference type="ChEBI" id="CHEBI:57288"/>
        <dbReference type="ChEBI" id="CHEBI:57776"/>
        <dbReference type="ChEBI" id="CHEBI:58516"/>
        <dbReference type="EC" id="2.3.1.157"/>
    </reaction>
</comment>
<feature type="binding site" evidence="18">
    <location>
        <position position="352"/>
    </location>
    <ligand>
        <name>UDP-N-acetyl-alpha-D-glucosamine</name>
        <dbReference type="ChEBI" id="CHEBI:57705"/>
    </ligand>
</feature>
<feature type="binding site" evidence="18">
    <location>
        <position position="25"/>
    </location>
    <ligand>
        <name>UDP-N-acetyl-alpha-D-glucosamine</name>
        <dbReference type="ChEBI" id="CHEBI:57705"/>
    </ligand>
</feature>
<comment type="cofactor">
    <cofactor evidence="18">
        <name>Mg(2+)</name>
        <dbReference type="ChEBI" id="CHEBI:18420"/>
    </cofactor>
    <text evidence="18">Binds 1 Mg(2+) ion per subunit.</text>
</comment>
<dbReference type="GO" id="GO:0016020">
    <property type="term" value="C:membrane"/>
    <property type="evidence" value="ECO:0007669"/>
    <property type="project" value="GOC"/>
</dbReference>
<feature type="region of interest" description="Pyrophosphorylase" evidence="18">
    <location>
        <begin position="1"/>
        <end position="232"/>
    </location>
</feature>
<keyword evidence="7 18" id="KW-0479">Metal-binding</keyword>
<dbReference type="OrthoDB" id="9775031at2"/>
<comment type="catalytic activity">
    <reaction evidence="16 18">
        <text>N-acetyl-alpha-D-glucosamine 1-phosphate + UTP + H(+) = UDP-N-acetyl-alpha-D-glucosamine + diphosphate</text>
        <dbReference type="Rhea" id="RHEA:13509"/>
        <dbReference type="ChEBI" id="CHEBI:15378"/>
        <dbReference type="ChEBI" id="CHEBI:33019"/>
        <dbReference type="ChEBI" id="CHEBI:46398"/>
        <dbReference type="ChEBI" id="CHEBI:57705"/>
        <dbReference type="ChEBI" id="CHEBI:57776"/>
        <dbReference type="EC" id="2.7.7.23"/>
    </reaction>
</comment>
<dbReference type="Pfam" id="PF00132">
    <property type="entry name" value="Hexapep"/>
    <property type="match status" value="1"/>
</dbReference>
<dbReference type="GO" id="GO:0003977">
    <property type="term" value="F:UDP-N-acetylglucosamine diphosphorylase activity"/>
    <property type="evidence" value="ECO:0007669"/>
    <property type="project" value="UniProtKB-UniRule"/>
</dbReference>
<feature type="binding site" evidence="18">
    <location>
        <position position="144"/>
    </location>
    <ligand>
        <name>UDP-N-acetyl-alpha-D-glucosamine</name>
        <dbReference type="ChEBI" id="CHEBI:57705"/>
    </ligand>
</feature>
<keyword evidence="12 18" id="KW-0511">Multifunctional enzyme</keyword>
<dbReference type="InterPro" id="IPR050065">
    <property type="entry name" value="GlmU-like"/>
</dbReference>
<comment type="pathway">
    <text evidence="18">Nucleotide-sugar biosynthesis; UDP-N-acetyl-alpha-D-glucosamine biosynthesis; UDP-N-acetyl-alpha-D-glucosamine from N-acetyl-alpha-D-glucosamine 1-phosphate: step 1/1.</text>
</comment>
<dbReference type="CDD" id="cd03353">
    <property type="entry name" value="LbH_GlmU_C"/>
    <property type="match status" value="1"/>
</dbReference>
<feature type="domain" description="MobA-like NTP transferase" evidence="19">
    <location>
        <begin position="8"/>
        <end position="143"/>
    </location>
</feature>
<keyword evidence="14 18" id="KW-0961">Cell wall biogenesis/degradation</keyword>
<comment type="subunit">
    <text evidence="18">Homotrimer.</text>
</comment>
<comment type="caution">
    <text evidence="18">Lacks conserved residue(s) required for the propagation of feature annotation.</text>
</comment>
<dbReference type="PANTHER" id="PTHR43584:SF3">
    <property type="entry name" value="BIFUNCTIONAL PROTEIN GLMU"/>
    <property type="match status" value="1"/>
</dbReference>
<evidence type="ECO:0000256" key="16">
    <source>
        <dbReference type="ARBA" id="ARBA00048493"/>
    </source>
</evidence>
<dbReference type="InterPro" id="IPR018357">
    <property type="entry name" value="Hexapep_transf_CS"/>
</dbReference>
<keyword evidence="11 18" id="KW-0573">Peptidoglycan synthesis</keyword>
<dbReference type="Proteomes" id="UP000199236">
    <property type="component" value="Unassembled WGS sequence"/>
</dbReference>
<dbReference type="SUPFAM" id="SSF53448">
    <property type="entry name" value="Nucleotide-diphospho-sugar transferases"/>
    <property type="match status" value="1"/>
</dbReference>
<evidence type="ECO:0000256" key="4">
    <source>
        <dbReference type="ARBA" id="ARBA00022490"/>
    </source>
</evidence>
<keyword evidence="8 18" id="KW-0677">Repeat</keyword>
<dbReference type="EC" id="2.7.7.23" evidence="18"/>
<dbReference type="GO" id="GO:0000902">
    <property type="term" value="P:cell morphogenesis"/>
    <property type="evidence" value="ECO:0007669"/>
    <property type="project" value="UniProtKB-UniRule"/>
</dbReference>
<feature type="binding site" evidence="18">
    <location>
        <begin position="83"/>
        <end position="84"/>
    </location>
    <ligand>
        <name>UDP-N-acetyl-alpha-D-glucosamine</name>
        <dbReference type="ChEBI" id="CHEBI:57705"/>
    </ligand>
</feature>
<feature type="binding site" evidence="18">
    <location>
        <position position="78"/>
    </location>
    <ligand>
        <name>UDP-N-acetyl-alpha-D-glucosamine</name>
        <dbReference type="ChEBI" id="CHEBI:57705"/>
    </ligand>
</feature>
<evidence type="ECO:0000256" key="14">
    <source>
        <dbReference type="ARBA" id="ARBA00023316"/>
    </source>
</evidence>
<evidence type="ECO:0000313" key="21">
    <source>
        <dbReference type="Proteomes" id="UP000199236"/>
    </source>
</evidence>
<evidence type="ECO:0000256" key="3">
    <source>
        <dbReference type="ARBA" id="ARBA00007947"/>
    </source>
</evidence>
<dbReference type="EMBL" id="FOVR01000008">
    <property type="protein sequence ID" value="SFO56771.1"/>
    <property type="molecule type" value="Genomic_DNA"/>
</dbReference>
<feature type="binding site" evidence="18">
    <location>
        <position position="337"/>
    </location>
    <ligand>
        <name>UDP-N-acetyl-alpha-D-glucosamine</name>
        <dbReference type="ChEBI" id="CHEBI:57705"/>
    </ligand>
</feature>
<dbReference type="InterPro" id="IPR029044">
    <property type="entry name" value="Nucleotide-diphossugar_trans"/>
</dbReference>
<feature type="binding site" evidence="18">
    <location>
        <begin position="11"/>
        <end position="14"/>
    </location>
    <ligand>
        <name>UDP-N-acetyl-alpha-D-glucosamine</name>
        <dbReference type="ChEBI" id="CHEBI:57705"/>
    </ligand>
</feature>
<accession>A0A1I5I9V4</accession>
<keyword evidence="4 18" id="KW-0963">Cytoplasm</keyword>
<dbReference type="NCBIfam" id="TIGR01173">
    <property type="entry name" value="glmU"/>
    <property type="match status" value="1"/>
</dbReference>
<evidence type="ECO:0000256" key="2">
    <source>
        <dbReference type="ARBA" id="ARBA00007707"/>
    </source>
</evidence>
<dbReference type="GO" id="GO:0009252">
    <property type="term" value="P:peptidoglycan biosynthetic process"/>
    <property type="evidence" value="ECO:0007669"/>
    <property type="project" value="UniProtKB-UniRule"/>
</dbReference>
<feature type="binding site" evidence="18">
    <location>
        <position position="158"/>
    </location>
    <ligand>
        <name>UDP-N-acetyl-alpha-D-glucosamine</name>
        <dbReference type="ChEBI" id="CHEBI:57705"/>
    </ligand>
</feature>
<evidence type="ECO:0000256" key="6">
    <source>
        <dbReference type="ARBA" id="ARBA00022695"/>
    </source>
</evidence>
<evidence type="ECO:0000256" key="12">
    <source>
        <dbReference type="ARBA" id="ARBA00023268"/>
    </source>
</evidence>
<dbReference type="UniPathway" id="UPA00113">
    <property type="reaction ID" value="UER00532"/>
</dbReference>
<dbReference type="GO" id="GO:0008360">
    <property type="term" value="P:regulation of cell shape"/>
    <property type="evidence" value="ECO:0007669"/>
    <property type="project" value="UniProtKB-KW"/>
</dbReference>
<feature type="binding site" evidence="18">
    <location>
        <position position="230"/>
    </location>
    <ligand>
        <name>UDP-N-acetyl-alpha-D-glucosamine</name>
        <dbReference type="ChEBI" id="CHEBI:57705"/>
    </ligand>
</feature>
<sequence>MTHRTCQAIILAAGHGTRMKSKTPKVLHKIAGLSMVGHVAHAAHQADVDQVALIVGPDMDPVLQAARKMHPSVVACEQTERLGTAHAVLAAREALEEAKDDVIVLFGDTPLLRAETISSMREKLAEGFDVVVLGFRTETPDPYGRLLESDGNLVAIREAKDCTPEEFQINFCNGGIMGFSGAHLLELLDKIENNNSQGEYYLTDAVELANAQGLKVTAIEAPEAELQGVNSRAHLAKVEATFQQRARQEAMENGVTLTAPETVFFAYDTKLGQDITIEPNVFFAPGVTVADNVTILANCYFEDAEIGEGCAIGPYARLRPGTVLEAKAKVGNFVEIKKSLVEEGAKVNHLTYIGDARIGSKANIGAGTITCNYDGFNKFKTDIGKGAFIGSNTSLVAPATIGDGAIIGAGSVITDPVNADDLAFTRARPIIKAGWAAQFRYKKSKDSK</sequence>
<evidence type="ECO:0000256" key="17">
    <source>
        <dbReference type="ARBA" id="ARBA00049628"/>
    </source>
</evidence>
<reference evidence="20 21" key="1">
    <citation type="submission" date="2016-10" db="EMBL/GenBank/DDBJ databases">
        <authorList>
            <person name="de Groot N.N."/>
        </authorList>
    </citation>
    <scope>NUCLEOTIDE SEQUENCE [LARGE SCALE GENOMIC DNA]</scope>
    <source>
        <strain evidence="20 21">CGMCC 1.9157</strain>
    </source>
</reference>
<dbReference type="SUPFAM" id="SSF51161">
    <property type="entry name" value="Trimeric LpxA-like enzymes"/>
    <property type="match status" value="1"/>
</dbReference>
<keyword evidence="13 18" id="KW-0012">Acyltransferase</keyword>
<evidence type="ECO:0000256" key="5">
    <source>
        <dbReference type="ARBA" id="ARBA00022679"/>
    </source>
</evidence>
<dbReference type="GO" id="GO:0019134">
    <property type="term" value="F:glucosamine-1-phosphate N-acetyltransferase activity"/>
    <property type="evidence" value="ECO:0007669"/>
    <property type="project" value="UniProtKB-UniRule"/>
</dbReference>
<keyword evidence="9 18" id="KW-0460">Magnesium</keyword>
<evidence type="ECO:0000256" key="11">
    <source>
        <dbReference type="ARBA" id="ARBA00022984"/>
    </source>
</evidence>
<dbReference type="RefSeq" id="WP_090073687.1">
    <property type="nucleotide sequence ID" value="NZ_FOVR01000008.1"/>
</dbReference>
<evidence type="ECO:0000256" key="15">
    <source>
        <dbReference type="ARBA" id="ARBA00048247"/>
    </source>
</evidence>
<feature type="region of interest" description="Linker" evidence="18">
    <location>
        <begin position="233"/>
        <end position="253"/>
    </location>
</feature>
<proteinExistence type="inferred from homology"/>
<dbReference type="InterPro" id="IPR001451">
    <property type="entry name" value="Hexapep"/>
</dbReference>
<evidence type="ECO:0000256" key="9">
    <source>
        <dbReference type="ARBA" id="ARBA00022842"/>
    </source>
</evidence>
<gene>
    <name evidence="18" type="primary">glmU</name>
    <name evidence="20" type="ORF">SAMN04488056_108108</name>
</gene>
<name>A0A1I5I9V4_9HYPH</name>
<keyword evidence="6 18" id="KW-0548">Nucleotidyltransferase</keyword>
<comment type="similarity">
    <text evidence="3 18">In the N-terminal section; belongs to the N-acetylglucosamine-1-phosphate uridyltransferase family.</text>
</comment>
<dbReference type="InterPro" id="IPR025877">
    <property type="entry name" value="MobA-like_NTP_Trfase"/>
</dbReference>
<comment type="function">
    <text evidence="17 18">Catalyzes the last two sequential reactions in the de novo biosynthetic pathway for UDP-N-acetylglucosamine (UDP-GlcNAc). The C-terminal domain catalyzes the transfer of acetyl group from acetyl coenzyme A to glucosamine-1-phosphate (GlcN-1-P) to produce N-acetylglucosamine-1-phosphate (GlcNAc-1-P), which is converted into UDP-GlcNAc by the transfer of uridine 5-monophosphate (from uridine 5-triphosphate), a reaction catalyzed by the N-terminal domain.</text>
</comment>
<feature type="active site" description="Proton acceptor" evidence="18">
    <location>
        <position position="349"/>
    </location>
</feature>
<dbReference type="Pfam" id="PF12804">
    <property type="entry name" value="NTP_transf_3"/>
    <property type="match status" value="1"/>
</dbReference>
<evidence type="ECO:0000259" key="19">
    <source>
        <dbReference type="Pfam" id="PF12804"/>
    </source>
</evidence>
<dbReference type="AlphaFoldDB" id="A0A1I5I9V4"/>
<dbReference type="PANTHER" id="PTHR43584">
    <property type="entry name" value="NUCLEOTIDYL TRANSFERASE"/>
    <property type="match status" value="1"/>
</dbReference>
<feature type="binding site" evidence="18">
    <location>
        <position position="319"/>
    </location>
    <ligand>
        <name>UDP-N-acetyl-alpha-D-glucosamine</name>
        <dbReference type="ChEBI" id="CHEBI:57705"/>
    </ligand>
</feature>
<organism evidence="20 21">
    <name type="scientific">Cohaesibacter marisflavi</name>
    <dbReference type="NCBI Taxonomy" id="655353"/>
    <lineage>
        <taxon>Bacteria</taxon>
        <taxon>Pseudomonadati</taxon>
        <taxon>Pseudomonadota</taxon>
        <taxon>Alphaproteobacteria</taxon>
        <taxon>Hyphomicrobiales</taxon>
        <taxon>Cohaesibacteraceae</taxon>
    </lineage>
</organism>
<feature type="binding site" evidence="18">
    <location>
        <position position="173"/>
    </location>
    <ligand>
        <name>UDP-N-acetyl-alpha-D-glucosamine</name>
        <dbReference type="ChEBI" id="CHEBI:57705"/>
    </ligand>
</feature>
<dbReference type="PROSITE" id="PS00101">
    <property type="entry name" value="HEXAPEP_TRANSFERASES"/>
    <property type="match status" value="1"/>
</dbReference>
<dbReference type="GO" id="GO:0005737">
    <property type="term" value="C:cytoplasm"/>
    <property type="evidence" value="ECO:0007669"/>
    <property type="project" value="UniProtKB-SubCell"/>
</dbReference>
<feature type="binding site" evidence="18">
    <location>
        <position position="391"/>
    </location>
    <ligand>
        <name>acetyl-CoA</name>
        <dbReference type="ChEBI" id="CHEBI:57288"/>
    </ligand>
</feature>
<evidence type="ECO:0000256" key="1">
    <source>
        <dbReference type="ARBA" id="ARBA00004496"/>
    </source>
</evidence>
<feature type="binding site" evidence="18">
    <location>
        <position position="409"/>
    </location>
    <ligand>
        <name>acetyl-CoA</name>
        <dbReference type="ChEBI" id="CHEBI:57288"/>
    </ligand>
</feature>
<feature type="binding site" evidence="18">
    <location>
        <position position="363"/>
    </location>
    <ligand>
        <name>UDP-N-acetyl-alpha-D-glucosamine</name>
        <dbReference type="ChEBI" id="CHEBI:57705"/>
    </ligand>
</feature>
<dbReference type="InterPro" id="IPR038009">
    <property type="entry name" value="GlmU_C_LbH"/>
</dbReference>
<feature type="region of interest" description="N-acetyltransferase" evidence="18">
    <location>
        <begin position="254"/>
        <end position="448"/>
    </location>
</feature>
<comment type="subcellular location">
    <subcellularLocation>
        <location evidence="1 18">Cytoplasm</location>
    </subcellularLocation>
</comment>
<dbReference type="NCBIfam" id="NF010933">
    <property type="entry name" value="PRK14353.1"/>
    <property type="match status" value="1"/>
</dbReference>
<feature type="binding site" evidence="18">
    <location>
        <position position="108"/>
    </location>
    <ligand>
        <name>Mg(2+)</name>
        <dbReference type="ChEBI" id="CHEBI:18420"/>
    </ligand>
</feature>
<protein>
    <recommendedName>
        <fullName evidence="18">Bifunctional protein GlmU</fullName>
    </recommendedName>
    <domain>
        <recommendedName>
            <fullName evidence="18">UDP-N-acetylglucosamine pyrophosphorylase</fullName>
            <ecNumber evidence="18">2.7.7.23</ecNumber>
        </recommendedName>
        <alternativeName>
            <fullName evidence="18">N-acetylglucosamine-1-phosphate uridyltransferase</fullName>
        </alternativeName>
    </domain>
    <domain>
        <recommendedName>
            <fullName evidence="18">Glucosamine-1-phosphate N-acetyltransferase</fullName>
            <ecNumber evidence="18">2.3.1.157</ecNumber>
        </recommendedName>
    </domain>
</protein>
<evidence type="ECO:0000256" key="18">
    <source>
        <dbReference type="HAMAP-Rule" id="MF_01631"/>
    </source>
</evidence>
<dbReference type="InterPro" id="IPR011004">
    <property type="entry name" value="Trimer_LpxA-like_sf"/>
</dbReference>
<dbReference type="EC" id="2.3.1.157" evidence="18"/>
<dbReference type="STRING" id="655353.SAMN04488056_108108"/>
<feature type="binding site" evidence="18">
    <location>
        <position position="230"/>
    </location>
    <ligand>
        <name>Mg(2+)</name>
        <dbReference type="ChEBI" id="CHEBI:18420"/>
    </ligand>
</feature>
<comment type="similarity">
    <text evidence="2 18">In the C-terminal section; belongs to the transferase hexapeptide repeat family.</text>
</comment>
<feature type="binding site" evidence="18">
    <location>
        <position position="366"/>
    </location>
    <ligand>
        <name>acetyl-CoA</name>
        <dbReference type="ChEBI" id="CHEBI:57288"/>
    </ligand>
</feature>
<keyword evidence="10 18" id="KW-0133">Cell shape</keyword>
<evidence type="ECO:0000313" key="20">
    <source>
        <dbReference type="EMBL" id="SFO56771.1"/>
    </source>
</evidence>
<feature type="binding site" evidence="18">
    <location>
        <position position="426"/>
    </location>
    <ligand>
        <name>acetyl-CoA</name>
        <dbReference type="ChEBI" id="CHEBI:57288"/>
    </ligand>
</feature>
<dbReference type="CDD" id="cd02540">
    <property type="entry name" value="GT2_GlmU_N_bac"/>
    <property type="match status" value="1"/>
</dbReference>
<dbReference type="GO" id="GO:0000287">
    <property type="term" value="F:magnesium ion binding"/>
    <property type="evidence" value="ECO:0007669"/>
    <property type="project" value="UniProtKB-UniRule"/>
</dbReference>
<evidence type="ECO:0000256" key="10">
    <source>
        <dbReference type="ARBA" id="ARBA00022960"/>
    </source>
</evidence>
<keyword evidence="5 18" id="KW-0808">Transferase</keyword>
<dbReference type="HAMAP" id="MF_01631">
    <property type="entry name" value="GlmU"/>
    <property type="match status" value="1"/>
</dbReference>
<evidence type="ECO:0000256" key="13">
    <source>
        <dbReference type="ARBA" id="ARBA00023315"/>
    </source>
</evidence>
<dbReference type="InterPro" id="IPR005882">
    <property type="entry name" value="Bifunctional_GlmU"/>
</dbReference>
<dbReference type="UniPathway" id="UPA00973"/>
<feature type="binding site" evidence="18">
    <location>
        <begin position="372"/>
        <end position="373"/>
    </location>
    <ligand>
        <name>acetyl-CoA</name>
        <dbReference type="ChEBI" id="CHEBI:57288"/>
    </ligand>
</feature>
<dbReference type="GO" id="GO:0009245">
    <property type="term" value="P:lipid A biosynthetic process"/>
    <property type="evidence" value="ECO:0007669"/>
    <property type="project" value="UniProtKB-UniRule"/>
</dbReference>